<dbReference type="GO" id="GO:0070006">
    <property type="term" value="F:metalloaminopeptidase activity"/>
    <property type="evidence" value="ECO:0007669"/>
    <property type="project" value="InterPro"/>
</dbReference>
<protein>
    <recommendedName>
        <fullName evidence="5">Cytosol aminopeptidase domain-containing protein</fullName>
    </recommendedName>
</protein>
<dbReference type="Proteomes" id="UP001168821">
    <property type="component" value="Unassembled WGS sequence"/>
</dbReference>
<evidence type="ECO:0000256" key="2">
    <source>
        <dbReference type="ARBA" id="ARBA00022438"/>
    </source>
</evidence>
<keyword evidence="2" id="KW-0031">Aminopeptidase</keyword>
<dbReference type="Pfam" id="PF00883">
    <property type="entry name" value="Peptidase_M17"/>
    <property type="match status" value="1"/>
</dbReference>
<evidence type="ECO:0000256" key="1">
    <source>
        <dbReference type="ARBA" id="ARBA00009528"/>
    </source>
</evidence>
<gene>
    <name evidence="6" type="ORF">Zmor_016290</name>
</gene>
<accession>A0AA38HEL2</accession>
<dbReference type="InterPro" id="IPR000819">
    <property type="entry name" value="Peptidase_M17_C"/>
</dbReference>
<keyword evidence="4" id="KW-0378">Hydrolase</keyword>
<feature type="domain" description="Cytosol aminopeptidase" evidence="5">
    <location>
        <begin position="19"/>
        <end position="238"/>
    </location>
</feature>
<evidence type="ECO:0000256" key="4">
    <source>
        <dbReference type="ARBA" id="ARBA00022801"/>
    </source>
</evidence>
<dbReference type="EMBL" id="JALNTZ010004021">
    <property type="protein sequence ID" value="KAJ3615598.1"/>
    <property type="molecule type" value="Genomic_DNA"/>
</dbReference>
<evidence type="ECO:0000313" key="6">
    <source>
        <dbReference type="EMBL" id="KAJ3615598.1"/>
    </source>
</evidence>
<dbReference type="AlphaFoldDB" id="A0AA38HEL2"/>
<proteinExistence type="inferred from homology"/>
<evidence type="ECO:0000256" key="3">
    <source>
        <dbReference type="ARBA" id="ARBA00022670"/>
    </source>
</evidence>
<keyword evidence="3" id="KW-0645">Protease</keyword>
<dbReference type="GO" id="GO:0030145">
    <property type="term" value="F:manganese ion binding"/>
    <property type="evidence" value="ECO:0007669"/>
    <property type="project" value="InterPro"/>
</dbReference>
<dbReference type="GO" id="GO:0005737">
    <property type="term" value="C:cytoplasm"/>
    <property type="evidence" value="ECO:0007669"/>
    <property type="project" value="InterPro"/>
</dbReference>
<evidence type="ECO:0000313" key="7">
    <source>
        <dbReference type="Proteomes" id="UP001168821"/>
    </source>
</evidence>
<comment type="similarity">
    <text evidence="1">Belongs to the peptidase M17 family.</text>
</comment>
<keyword evidence="7" id="KW-1185">Reference proteome</keyword>
<dbReference type="PANTHER" id="PTHR11963">
    <property type="entry name" value="LEUCINE AMINOPEPTIDASE-RELATED"/>
    <property type="match status" value="1"/>
</dbReference>
<evidence type="ECO:0000259" key="5">
    <source>
        <dbReference type="Pfam" id="PF00883"/>
    </source>
</evidence>
<dbReference type="PANTHER" id="PTHR11963:SF23">
    <property type="entry name" value="CYTOSOL AMINOPEPTIDASE"/>
    <property type="match status" value="1"/>
</dbReference>
<dbReference type="InterPro" id="IPR011356">
    <property type="entry name" value="Leucine_aapep/pepB"/>
</dbReference>
<dbReference type="Gene3D" id="3.40.630.10">
    <property type="entry name" value="Zn peptidases"/>
    <property type="match status" value="1"/>
</dbReference>
<dbReference type="PRINTS" id="PR00481">
    <property type="entry name" value="LAMNOPPTDASE"/>
</dbReference>
<name>A0AA38HEL2_9CUCU</name>
<dbReference type="GO" id="GO:0006508">
    <property type="term" value="P:proteolysis"/>
    <property type="evidence" value="ECO:0007669"/>
    <property type="project" value="UniProtKB-KW"/>
</dbReference>
<dbReference type="SUPFAM" id="SSF53187">
    <property type="entry name" value="Zn-dependent exopeptidases"/>
    <property type="match status" value="1"/>
</dbReference>
<sequence>MYEAQEIAMFLSDMDSNDDGSPAGFIEKVKGILKVENSKIDIEVFNKQKLQELNLNLILAVNRGSAREPFMLKLSLNNDSSSKDRITVIGKGITFDSGGYALKNNDGNRTMRLDKCGGGNSFAIIRACEKLSAKVNIDVLIPLTENLIGPNAVLPSQVITNLTGMSVQIDNPDAEGRLVLADAIAYAEKFIKPKTIIEMSTLTGAITITLGKYMAGMFSTCATLAQELKSKTDEVGDET</sequence>
<comment type="caution">
    <text evidence="6">The sequence shown here is derived from an EMBL/GenBank/DDBJ whole genome shotgun (WGS) entry which is preliminary data.</text>
</comment>
<reference evidence="6" key="1">
    <citation type="journal article" date="2023" name="G3 (Bethesda)">
        <title>Whole genome assemblies of Zophobas morio and Tenebrio molitor.</title>
        <authorList>
            <person name="Kaur S."/>
            <person name="Stinson S.A."/>
            <person name="diCenzo G.C."/>
        </authorList>
    </citation>
    <scope>NUCLEOTIDE SEQUENCE</scope>
    <source>
        <strain evidence="6">QUZm001</strain>
    </source>
</reference>
<organism evidence="6 7">
    <name type="scientific">Zophobas morio</name>
    <dbReference type="NCBI Taxonomy" id="2755281"/>
    <lineage>
        <taxon>Eukaryota</taxon>
        <taxon>Metazoa</taxon>
        <taxon>Ecdysozoa</taxon>
        <taxon>Arthropoda</taxon>
        <taxon>Hexapoda</taxon>
        <taxon>Insecta</taxon>
        <taxon>Pterygota</taxon>
        <taxon>Neoptera</taxon>
        <taxon>Endopterygota</taxon>
        <taxon>Coleoptera</taxon>
        <taxon>Polyphaga</taxon>
        <taxon>Cucujiformia</taxon>
        <taxon>Tenebrionidae</taxon>
        <taxon>Zophobas</taxon>
    </lineage>
</organism>